<keyword evidence="2" id="KW-1185">Reference proteome</keyword>
<dbReference type="PANTHER" id="PTHR34615:SF1">
    <property type="entry name" value="PX DOMAIN-CONTAINING PROTEIN"/>
    <property type="match status" value="1"/>
</dbReference>
<sequence>MQRTPIERPITPPVRFTLRGLSNEECRAQFRFVRADIQSMIHLLRLPAIIITRGRTRAHVEEAMCVPLERLAFPCQH</sequence>
<name>A0AAV2Z6Z0_9STRA</name>
<dbReference type="Proteomes" id="UP001146120">
    <property type="component" value="Unassembled WGS sequence"/>
</dbReference>
<dbReference type="AlphaFoldDB" id="A0AAV2Z6Z0"/>
<protein>
    <submittedName>
        <fullName evidence="1">Uncharacterized protein</fullName>
    </submittedName>
</protein>
<gene>
    <name evidence="1" type="ORF">N0F65_003363</name>
</gene>
<evidence type="ECO:0000313" key="1">
    <source>
        <dbReference type="EMBL" id="DBA03116.1"/>
    </source>
</evidence>
<dbReference type="EMBL" id="DAKRPA010000023">
    <property type="protein sequence ID" value="DBA03116.1"/>
    <property type="molecule type" value="Genomic_DNA"/>
</dbReference>
<comment type="caution">
    <text evidence="1">The sequence shown here is derived from an EMBL/GenBank/DDBJ whole genome shotgun (WGS) entry which is preliminary data.</text>
</comment>
<reference evidence="1" key="2">
    <citation type="journal article" date="2023" name="Microbiol Resour">
        <title>Decontamination and Annotation of the Draft Genome Sequence of the Oomycete Lagenidium giganteum ARSEF 373.</title>
        <authorList>
            <person name="Morgan W.R."/>
            <person name="Tartar A."/>
        </authorList>
    </citation>
    <scope>NUCLEOTIDE SEQUENCE</scope>
    <source>
        <strain evidence="1">ARSEF 373</strain>
    </source>
</reference>
<accession>A0AAV2Z6Z0</accession>
<reference evidence="1" key="1">
    <citation type="submission" date="2022-11" db="EMBL/GenBank/DDBJ databases">
        <authorList>
            <person name="Morgan W.R."/>
            <person name="Tartar A."/>
        </authorList>
    </citation>
    <scope>NUCLEOTIDE SEQUENCE</scope>
    <source>
        <strain evidence="1">ARSEF 373</strain>
    </source>
</reference>
<proteinExistence type="predicted"/>
<dbReference type="PANTHER" id="PTHR34615">
    <property type="entry name" value="PX DOMAIN-CONTAINING PROTEIN"/>
    <property type="match status" value="1"/>
</dbReference>
<organism evidence="1 2">
    <name type="scientific">Lagenidium giganteum</name>
    <dbReference type="NCBI Taxonomy" id="4803"/>
    <lineage>
        <taxon>Eukaryota</taxon>
        <taxon>Sar</taxon>
        <taxon>Stramenopiles</taxon>
        <taxon>Oomycota</taxon>
        <taxon>Peronosporomycetes</taxon>
        <taxon>Pythiales</taxon>
        <taxon>Pythiaceae</taxon>
    </lineage>
</organism>
<evidence type="ECO:0000313" key="2">
    <source>
        <dbReference type="Proteomes" id="UP001146120"/>
    </source>
</evidence>